<feature type="region of interest" description="Disordered" evidence="2">
    <location>
        <begin position="159"/>
        <end position="234"/>
    </location>
</feature>
<gene>
    <name evidence="3" type="ORF">GSTUM_00011797001</name>
</gene>
<evidence type="ECO:0000313" key="4">
    <source>
        <dbReference type="Proteomes" id="UP000006911"/>
    </source>
</evidence>
<reference evidence="3 4" key="1">
    <citation type="journal article" date="2010" name="Nature">
        <title>Perigord black truffle genome uncovers evolutionary origins and mechanisms of symbiosis.</title>
        <authorList>
            <person name="Martin F."/>
            <person name="Kohler A."/>
            <person name="Murat C."/>
            <person name="Balestrini R."/>
            <person name="Coutinho P.M."/>
            <person name="Jaillon O."/>
            <person name="Montanini B."/>
            <person name="Morin E."/>
            <person name="Noel B."/>
            <person name="Percudani R."/>
            <person name="Porcel B."/>
            <person name="Rubini A."/>
            <person name="Amicucci A."/>
            <person name="Amselem J."/>
            <person name="Anthouard V."/>
            <person name="Arcioni S."/>
            <person name="Artiguenave F."/>
            <person name="Aury J.M."/>
            <person name="Ballario P."/>
            <person name="Bolchi A."/>
            <person name="Brenna A."/>
            <person name="Brun A."/>
            <person name="Buee M."/>
            <person name="Cantarel B."/>
            <person name="Chevalier G."/>
            <person name="Couloux A."/>
            <person name="Da Silva C."/>
            <person name="Denoeud F."/>
            <person name="Duplessis S."/>
            <person name="Ghignone S."/>
            <person name="Hilselberger B."/>
            <person name="Iotti M."/>
            <person name="Marcais B."/>
            <person name="Mello A."/>
            <person name="Miranda M."/>
            <person name="Pacioni G."/>
            <person name="Quesneville H."/>
            <person name="Riccioni C."/>
            <person name="Ruotolo R."/>
            <person name="Splivallo R."/>
            <person name="Stocchi V."/>
            <person name="Tisserant E."/>
            <person name="Viscomi A.R."/>
            <person name="Zambonelli A."/>
            <person name="Zampieri E."/>
            <person name="Henrissat B."/>
            <person name="Lebrun M.H."/>
            <person name="Paolocci F."/>
            <person name="Bonfante P."/>
            <person name="Ottonello S."/>
            <person name="Wincker P."/>
        </authorList>
    </citation>
    <scope>NUCLEOTIDE SEQUENCE [LARGE SCALE GENOMIC DNA]</scope>
    <source>
        <strain evidence="3 4">Mel28</strain>
    </source>
</reference>
<keyword evidence="4" id="KW-1185">Reference proteome</keyword>
<dbReference type="Proteomes" id="UP000006911">
    <property type="component" value="Unassembled WGS sequence"/>
</dbReference>
<dbReference type="GeneID" id="9186628"/>
<proteinExistence type="predicted"/>
<dbReference type="RefSeq" id="XP_002842197.1">
    <property type="nucleotide sequence ID" value="XM_002842151.1"/>
</dbReference>
<evidence type="ECO:0000313" key="3">
    <source>
        <dbReference type="EMBL" id="CAZ86388.1"/>
    </source>
</evidence>
<protein>
    <submittedName>
        <fullName evidence="3">(Perigord truffle) hypothetical protein</fullName>
    </submittedName>
</protein>
<dbReference type="KEGG" id="tml:GSTUM_00011797001"/>
<accession>D5GPC3</accession>
<feature type="region of interest" description="Disordered" evidence="2">
    <location>
        <begin position="303"/>
        <end position="346"/>
    </location>
</feature>
<feature type="coiled-coil region" evidence="1">
    <location>
        <begin position="124"/>
        <end position="158"/>
    </location>
</feature>
<keyword evidence="1" id="KW-0175">Coiled coil</keyword>
<organism evidence="3 4">
    <name type="scientific">Tuber melanosporum (strain Mel28)</name>
    <name type="common">Perigord black truffle</name>
    <dbReference type="NCBI Taxonomy" id="656061"/>
    <lineage>
        <taxon>Eukaryota</taxon>
        <taxon>Fungi</taxon>
        <taxon>Dikarya</taxon>
        <taxon>Ascomycota</taxon>
        <taxon>Pezizomycotina</taxon>
        <taxon>Pezizomycetes</taxon>
        <taxon>Pezizales</taxon>
        <taxon>Tuberaceae</taxon>
        <taxon>Tuber</taxon>
    </lineage>
</organism>
<dbReference type="InParanoid" id="D5GPC3"/>
<evidence type="ECO:0000256" key="1">
    <source>
        <dbReference type="SAM" id="Coils"/>
    </source>
</evidence>
<sequence length="391" mass="42907">MDLPKPKAAAAAERLRTSAPLKKNEVNGATLVQASARVDARKLINGSTLPDILSATEAPKRDTRISAIKNIAQLKKPARKGPAIKYAGGSISRVLVTDDSTGESDHSGKLRAVEKRLQDQRSYTKNQAEKAAKLQVRLQESEKEKAALQEKLKALLAIGNHGPNEKPAPGNENPEPGATTEPFSIHGSPQQEPPKKKALKRLVRWEETHSDKSAPQEDTQTKPGAGDSKLDTGKRTFRYGSMRDFYSGSNFCGEDPWAYPTIAEQPEPEPSAFRKRGWRKSVYRPFDRNRLMKVHLHSLTSHNRPPLTVTVEESPPDEDDESASVSNTPTGNKTGKPENEHGSTGVPRVISFDEFMGLPENMVPTVKDGCLGFRSGAIVSFDYTSVPWDIV</sequence>
<feature type="compositionally biased region" description="Basic and acidic residues" evidence="2">
    <location>
        <begin position="203"/>
        <end position="215"/>
    </location>
</feature>
<name>D5GPC3_TUBMM</name>
<dbReference type="AlphaFoldDB" id="D5GPC3"/>
<dbReference type="HOGENOM" id="CLU_706347_0_0_1"/>
<evidence type="ECO:0000256" key="2">
    <source>
        <dbReference type="SAM" id="MobiDB-lite"/>
    </source>
</evidence>
<dbReference type="EMBL" id="FN430373">
    <property type="protein sequence ID" value="CAZ86388.1"/>
    <property type="molecule type" value="Genomic_DNA"/>
</dbReference>